<sequence>MELEPLDPTVLHRQGTHRSSLTWIGFDFKELYCRRREAIFHHTSVLDGHIILLLQQGECIITLQDIAILLRLLVDGAVVIGSICLDWRCVCYSLLGLTPRDTDIDGQCLHFTWLGKSGNKVHLMFLPLLEDFEVAGRHDVDWTTQHGYYIRRWTFRCGHIARGEMAIGSLGYHDPYMVWYCSITIWFLTRIGSFHELLIYDIASPDDFRIRRLCNTILEAIHEMDCLDAPFSVDATTQLQPRSGDTRWGGAHTRGTRHTFVLRDAPSIDISSSPIEETPITPMEVPSTTPLVPLFASSPQPIDATLVDEKLVHRANDDQRGQKNDRG</sequence>
<accession>A0A438HJE5</accession>
<dbReference type="Proteomes" id="UP000288805">
    <property type="component" value="Unassembled WGS sequence"/>
</dbReference>
<evidence type="ECO:0000313" key="2">
    <source>
        <dbReference type="Proteomes" id="UP000288805"/>
    </source>
</evidence>
<protein>
    <recommendedName>
        <fullName evidence="3">Serine/threonine-protein phosphatase 7 long form-like</fullName>
    </recommendedName>
</protein>
<reference evidence="1 2" key="1">
    <citation type="journal article" date="2018" name="PLoS Genet.">
        <title>Population sequencing reveals clonal diversity and ancestral inbreeding in the grapevine cultivar Chardonnay.</title>
        <authorList>
            <person name="Roach M.J."/>
            <person name="Johnson D.L."/>
            <person name="Bohlmann J."/>
            <person name="van Vuuren H.J."/>
            <person name="Jones S.J."/>
            <person name="Pretorius I.S."/>
            <person name="Schmidt S.A."/>
            <person name="Borneman A.R."/>
        </authorList>
    </citation>
    <scope>NUCLEOTIDE SEQUENCE [LARGE SCALE GENOMIC DNA]</scope>
    <source>
        <strain evidence="2">cv. Chardonnay</strain>
        <tissue evidence="1">Leaf</tissue>
    </source>
</reference>
<dbReference type="AlphaFoldDB" id="A0A438HJE5"/>
<name>A0A438HJE5_VITVI</name>
<evidence type="ECO:0008006" key="3">
    <source>
        <dbReference type="Google" id="ProtNLM"/>
    </source>
</evidence>
<organism evidence="1 2">
    <name type="scientific">Vitis vinifera</name>
    <name type="common">Grape</name>
    <dbReference type="NCBI Taxonomy" id="29760"/>
    <lineage>
        <taxon>Eukaryota</taxon>
        <taxon>Viridiplantae</taxon>
        <taxon>Streptophyta</taxon>
        <taxon>Embryophyta</taxon>
        <taxon>Tracheophyta</taxon>
        <taxon>Spermatophyta</taxon>
        <taxon>Magnoliopsida</taxon>
        <taxon>eudicotyledons</taxon>
        <taxon>Gunneridae</taxon>
        <taxon>Pentapetalae</taxon>
        <taxon>rosids</taxon>
        <taxon>Vitales</taxon>
        <taxon>Vitaceae</taxon>
        <taxon>Viteae</taxon>
        <taxon>Vitis</taxon>
    </lineage>
</organism>
<dbReference type="EMBL" id="QGNW01000214">
    <property type="protein sequence ID" value="RVW84566.1"/>
    <property type="molecule type" value="Genomic_DNA"/>
</dbReference>
<comment type="caution">
    <text evidence="1">The sequence shown here is derived from an EMBL/GenBank/DDBJ whole genome shotgun (WGS) entry which is preliminary data.</text>
</comment>
<proteinExistence type="predicted"/>
<evidence type="ECO:0000313" key="1">
    <source>
        <dbReference type="EMBL" id="RVW84566.1"/>
    </source>
</evidence>
<gene>
    <name evidence="1" type="ORF">CK203_048138</name>
</gene>